<name>A0AAE3J534_9FIRM</name>
<dbReference type="AlphaFoldDB" id="A0AAE3J534"/>
<gene>
    <name evidence="1" type="ORF">LKD71_02860</name>
</gene>
<proteinExistence type="predicted"/>
<reference evidence="1 2" key="1">
    <citation type="submission" date="2021-10" db="EMBL/GenBank/DDBJ databases">
        <title>Anaerobic single-cell dispensing facilitates the cultivation of human gut bacteria.</title>
        <authorList>
            <person name="Afrizal A."/>
        </authorList>
    </citation>
    <scope>NUCLEOTIDE SEQUENCE [LARGE SCALE GENOMIC DNA]</scope>
    <source>
        <strain evidence="1 2">CLA-AA-H277</strain>
    </source>
</reference>
<evidence type="ECO:0000313" key="2">
    <source>
        <dbReference type="Proteomes" id="UP001197875"/>
    </source>
</evidence>
<organism evidence="1 2">
    <name type="scientific">Fusicatenibacter faecihominis</name>
    <dbReference type="NCBI Taxonomy" id="2881276"/>
    <lineage>
        <taxon>Bacteria</taxon>
        <taxon>Bacillati</taxon>
        <taxon>Bacillota</taxon>
        <taxon>Clostridia</taxon>
        <taxon>Lachnospirales</taxon>
        <taxon>Lachnospiraceae</taxon>
        <taxon>Fusicatenibacter</taxon>
    </lineage>
</organism>
<dbReference type="EMBL" id="JAJEPR010000003">
    <property type="protein sequence ID" value="MCC2188774.1"/>
    <property type="molecule type" value="Genomic_DNA"/>
</dbReference>
<dbReference type="Proteomes" id="UP001197875">
    <property type="component" value="Unassembled WGS sequence"/>
</dbReference>
<comment type="caution">
    <text evidence="1">The sequence shown here is derived from an EMBL/GenBank/DDBJ whole genome shotgun (WGS) entry which is preliminary data.</text>
</comment>
<sequence>MNNWNNVVLEPVFNEQGVICYRLEGENYVNEYYVTSEAETRKLLNTPEIVGYEVYNCLIPSTSQMLYYLKEQKKVTTANILSILRGALNYPLEESCYREHIRVHDISFLSSERVFVEEEIAGLEIKYSKLTMVPDSTLLIGDIIASGETLIHCLRYVTDFYRSHGAKLRNIIIFTIGGTKGIEILEKLTQEIREFWPEFEGFITIYYEGIFSTYQDKGVSGINLPDVDFYWKDGIVAPEFRRETLSMCSPLFEKCIIYDGGARRYEIHEHVEEVLAFWEGILKRADQIDFEELLAEKLGHALEISYEDWIAVNHYQKIRRADTRWLYQQERGYIESVRGMSLKELAEQRIAEFTGTLKKYIL</sequence>
<dbReference type="RefSeq" id="WP_178045709.1">
    <property type="nucleotide sequence ID" value="NZ_JAJEPR010000003.1"/>
</dbReference>
<accession>A0AAE3J534</accession>
<keyword evidence="2" id="KW-1185">Reference proteome</keyword>
<protein>
    <submittedName>
        <fullName evidence="1">Uncharacterized protein</fullName>
    </submittedName>
</protein>
<evidence type="ECO:0000313" key="1">
    <source>
        <dbReference type="EMBL" id="MCC2188774.1"/>
    </source>
</evidence>